<name>A0A8H6BRA6_DEKBR</name>
<comment type="caution">
    <text evidence="2">The sequence shown here is derived from an EMBL/GenBank/DDBJ whole genome shotgun (WGS) entry which is preliminary data.</text>
</comment>
<dbReference type="Proteomes" id="UP000568158">
    <property type="component" value="Unassembled WGS sequence"/>
</dbReference>
<gene>
    <name evidence="2" type="ORF">HII12_000046</name>
</gene>
<accession>A0A8H6BRA6</accession>
<reference evidence="2 3" key="1">
    <citation type="journal article" date="2020" name="Appl. Microbiol. Biotechnol.">
        <title>Targeted gene deletion in Brettanomyces bruxellensis with an expression-free CRISPR-Cas9 system.</title>
        <authorList>
            <person name="Varela C."/>
            <person name="Bartel C."/>
            <person name="Onetto C."/>
            <person name="Borneman A."/>
        </authorList>
    </citation>
    <scope>NUCLEOTIDE SEQUENCE [LARGE SCALE GENOMIC DNA]</scope>
    <source>
        <strain evidence="2 3">AWRI1613</strain>
    </source>
</reference>
<protein>
    <submittedName>
        <fullName evidence="2">Uncharacterized protein</fullName>
    </submittedName>
</protein>
<dbReference type="AlphaFoldDB" id="A0A8H6BRA6"/>
<evidence type="ECO:0000256" key="1">
    <source>
        <dbReference type="SAM" id="MobiDB-lite"/>
    </source>
</evidence>
<dbReference type="EMBL" id="JABCYN010000001">
    <property type="protein sequence ID" value="KAF6016305.1"/>
    <property type="molecule type" value="Genomic_DNA"/>
</dbReference>
<feature type="region of interest" description="Disordered" evidence="1">
    <location>
        <begin position="1"/>
        <end position="38"/>
    </location>
</feature>
<evidence type="ECO:0000313" key="3">
    <source>
        <dbReference type="Proteomes" id="UP000568158"/>
    </source>
</evidence>
<sequence length="145" mass="15878">MHSHRITQPPPCGKSGEAQGERRKWDHTTSDLGQNSHHGEIMDAEKLVSASPLEEYASDGIRTSVGIPVMVNCGYSAHAANSIVCFFALCAHYALSEHTLPPVLVPPQFPDRESAFCEVTGSHCKWCRDYFGQKLVLSPQSTPQA</sequence>
<organism evidence="2 3">
    <name type="scientific">Dekkera bruxellensis</name>
    <name type="common">Brettanomyces custersii</name>
    <dbReference type="NCBI Taxonomy" id="5007"/>
    <lineage>
        <taxon>Eukaryota</taxon>
        <taxon>Fungi</taxon>
        <taxon>Dikarya</taxon>
        <taxon>Ascomycota</taxon>
        <taxon>Saccharomycotina</taxon>
        <taxon>Pichiomycetes</taxon>
        <taxon>Pichiales</taxon>
        <taxon>Pichiaceae</taxon>
        <taxon>Brettanomyces</taxon>
    </lineage>
</organism>
<feature type="compositionally biased region" description="Basic and acidic residues" evidence="1">
    <location>
        <begin position="19"/>
        <end position="29"/>
    </location>
</feature>
<proteinExistence type="predicted"/>
<evidence type="ECO:0000313" key="2">
    <source>
        <dbReference type="EMBL" id="KAF6016305.1"/>
    </source>
</evidence>